<dbReference type="GO" id="GO:0031683">
    <property type="term" value="F:G-protein beta/gamma-subunit complex binding"/>
    <property type="evidence" value="ECO:0007669"/>
    <property type="project" value="InterPro"/>
</dbReference>
<feature type="region of interest" description="Disordered" evidence="7">
    <location>
        <begin position="157"/>
        <end position="177"/>
    </location>
</feature>
<reference evidence="9" key="2">
    <citation type="submission" date="2015-01" db="EMBL/GenBank/DDBJ databases">
        <title>Evolutionary Origins and Diversification of the Mycorrhizal Mutualists.</title>
        <authorList>
            <consortium name="DOE Joint Genome Institute"/>
            <consortium name="Mycorrhizal Genomics Consortium"/>
            <person name="Kohler A."/>
            <person name="Kuo A."/>
            <person name="Nagy L.G."/>
            <person name="Floudas D."/>
            <person name="Copeland A."/>
            <person name="Barry K.W."/>
            <person name="Cichocki N."/>
            <person name="Veneault-Fourrey C."/>
            <person name="LaButti K."/>
            <person name="Lindquist E.A."/>
            <person name="Lipzen A."/>
            <person name="Lundell T."/>
            <person name="Morin E."/>
            <person name="Murat C."/>
            <person name="Riley R."/>
            <person name="Ohm R."/>
            <person name="Sun H."/>
            <person name="Tunlid A."/>
            <person name="Henrissat B."/>
            <person name="Grigoriev I.V."/>
            <person name="Hibbett D.S."/>
            <person name="Martin F."/>
        </authorList>
    </citation>
    <scope>NUCLEOTIDE SEQUENCE [LARGE SCALE GENOMIC DNA]</scope>
    <source>
        <strain evidence="9">MAFF 305830</strain>
    </source>
</reference>
<feature type="binding site" evidence="5">
    <location>
        <begin position="324"/>
        <end position="330"/>
    </location>
    <ligand>
        <name>GTP</name>
        <dbReference type="ChEBI" id="CHEBI:37565"/>
    </ligand>
</feature>
<sequence>MPGSSSVDHDDPLSRAMQPPKDESPADKAARMRAEAEAVKHSQLIDAQLKAERAQIKKENEKQHKVLLVGQAESGKTTVIKNFQIQFTPNAFKAQQESWKALIQLNLVRSILVICEALTDDPNDYDLDIDNFLSLDSSVSPNYSIKAAQDLLEATDGQRRNSYPHPGTSESEISPVPTLSTEHHRIKMRLSPLQHVQHILIEHLACQFDDPSLLAAAHQFNLGTQSTPDFFIRSNTSTKGLLGKKNERTTDAIEPHSRVRLDLHEIDSILEACRDDMILLWKDPVVREILHRRDVRLEEGPGNFLHDVARITQRGYMPSEQDVLRSRIRTVGVQEYSFHLETGPDKGREWRIYDCGGARNQRHAWPFFDDCHLIFLAPISCFDQVLAEDRRVNRLEDSMQLWKTVCSSKLLQNSEKVLFLNKCDILQAKLTSGVQFKDWVSKYDGPNTLDGVTRFLKGKFKAIQKSYSPEPRGFYCHLTAVTDARSTSKILTSVQELVARAQLQHVSLL</sequence>
<evidence type="ECO:0000256" key="7">
    <source>
        <dbReference type="SAM" id="MobiDB-lite"/>
    </source>
</evidence>
<keyword evidence="1 6" id="KW-0479">Metal-binding</keyword>
<dbReference type="PANTHER" id="PTHR10218">
    <property type="entry name" value="GTP-BINDING PROTEIN ALPHA SUBUNIT"/>
    <property type="match status" value="1"/>
</dbReference>
<dbReference type="PANTHER" id="PTHR10218:SF360">
    <property type="entry name" value="GUANINE NUCLEOTIDE-BINDING PROTEIN SUBUNIT ALPHA HOMOLOG"/>
    <property type="match status" value="1"/>
</dbReference>
<dbReference type="Pfam" id="PF00503">
    <property type="entry name" value="G-alpha"/>
    <property type="match status" value="1"/>
</dbReference>
<dbReference type="OrthoDB" id="5817230at2759"/>
<dbReference type="EMBL" id="KN824332">
    <property type="protein sequence ID" value="KIM23800.1"/>
    <property type="molecule type" value="Genomic_DNA"/>
</dbReference>
<dbReference type="PRINTS" id="PR00318">
    <property type="entry name" value="GPROTEINA"/>
</dbReference>
<name>A0A0C3AGM4_SERVB</name>
<dbReference type="Proteomes" id="UP000054097">
    <property type="component" value="Unassembled WGS sequence"/>
</dbReference>
<keyword evidence="3 5" id="KW-0342">GTP-binding</keyword>
<accession>A0A0C3AGM4</accession>
<dbReference type="SMART" id="SM00275">
    <property type="entry name" value="G_alpha"/>
    <property type="match status" value="1"/>
</dbReference>
<dbReference type="GO" id="GO:0046872">
    <property type="term" value="F:metal ion binding"/>
    <property type="evidence" value="ECO:0007669"/>
    <property type="project" value="UniProtKB-KW"/>
</dbReference>
<feature type="binding site" evidence="5">
    <location>
        <begin position="421"/>
        <end position="424"/>
    </location>
    <ligand>
        <name>GTP</name>
        <dbReference type="ChEBI" id="CHEBI:37565"/>
    </ligand>
</feature>
<organism evidence="8 9">
    <name type="scientific">Serendipita vermifera MAFF 305830</name>
    <dbReference type="NCBI Taxonomy" id="933852"/>
    <lineage>
        <taxon>Eukaryota</taxon>
        <taxon>Fungi</taxon>
        <taxon>Dikarya</taxon>
        <taxon>Basidiomycota</taxon>
        <taxon>Agaricomycotina</taxon>
        <taxon>Agaricomycetes</taxon>
        <taxon>Sebacinales</taxon>
        <taxon>Serendipitaceae</taxon>
        <taxon>Serendipita</taxon>
    </lineage>
</organism>
<evidence type="ECO:0000313" key="9">
    <source>
        <dbReference type="Proteomes" id="UP000054097"/>
    </source>
</evidence>
<dbReference type="InterPro" id="IPR027417">
    <property type="entry name" value="P-loop_NTPase"/>
</dbReference>
<keyword evidence="6" id="KW-0460">Magnesium</keyword>
<proteinExistence type="predicted"/>
<gene>
    <name evidence="8" type="ORF">M408DRAFT_332160</name>
</gene>
<evidence type="ECO:0000256" key="3">
    <source>
        <dbReference type="ARBA" id="ARBA00023134"/>
    </source>
</evidence>
<dbReference type="PROSITE" id="PS51882">
    <property type="entry name" value="G_ALPHA"/>
    <property type="match status" value="1"/>
</dbReference>
<dbReference type="Gene3D" id="3.40.50.300">
    <property type="entry name" value="P-loop containing nucleotide triphosphate hydrolases"/>
    <property type="match status" value="2"/>
</dbReference>
<dbReference type="SUPFAM" id="SSF47895">
    <property type="entry name" value="Transducin (alpha subunit), insertion domain"/>
    <property type="match status" value="1"/>
</dbReference>
<dbReference type="GO" id="GO:0001664">
    <property type="term" value="F:G protein-coupled receptor binding"/>
    <property type="evidence" value="ECO:0007669"/>
    <property type="project" value="TreeGrafter"/>
</dbReference>
<evidence type="ECO:0000256" key="4">
    <source>
        <dbReference type="ARBA" id="ARBA00023224"/>
    </source>
</evidence>
<evidence type="ECO:0000256" key="5">
    <source>
        <dbReference type="PIRSR" id="PIRSR601019-1"/>
    </source>
</evidence>
<protein>
    <recommendedName>
        <fullName evidence="10">G-alpha-domain-containing protein</fullName>
    </recommendedName>
</protein>
<dbReference type="GO" id="GO:0005834">
    <property type="term" value="C:heterotrimeric G-protein complex"/>
    <property type="evidence" value="ECO:0007669"/>
    <property type="project" value="TreeGrafter"/>
</dbReference>
<dbReference type="FunFam" id="3.40.50.300:FF:000692">
    <property type="entry name" value="Guanine nucleotide-binding protein subunit alpha"/>
    <property type="match status" value="1"/>
</dbReference>
<keyword evidence="9" id="KW-1185">Reference proteome</keyword>
<dbReference type="InterPro" id="IPR011025">
    <property type="entry name" value="GproteinA_insert"/>
</dbReference>
<feature type="compositionally biased region" description="Polar residues" evidence="7">
    <location>
        <begin position="168"/>
        <end position="177"/>
    </location>
</feature>
<dbReference type="AlphaFoldDB" id="A0A0C3AGM4"/>
<dbReference type="HOGENOM" id="CLU_014184_1_1_1"/>
<dbReference type="STRING" id="933852.A0A0C3AGM4"/>
<keyword evidence="2 5" id="KW-0547">Nucleotide-binding</keyword>
<dbReference type="Gene3D" id="1.10.400.10">
    <property type="entry name" value="GI Alpha 1, domain 2-like"/>
    <property type="match status" value="1"/>
</dbReference>
<dbReference type="GO" id="GO:0003924">
    <property type="term" value="F:GTPase activity"/>
    <property type="evidence" value="ECO:0007669"/>
    <property type="project" value="InterPro"/>
</dbReference>
<dbReference type="GO" id="GO:0005525">
    <property type="term" value="F:GTP binding"/>
    <property type="evidence" value="ECO:0007669"/>
    <property type="project" value="UniProtKB-KW"/>
</dbReference>
<feature type="compositionally biased region" description="Basic and acidic residues" evidence="7">
    <location>
        <begin position="20"/>
        <end position="37"/>
    </location>
</feature>
<evidence type="ECO:0008006" key="10">
    <source>
        <dbReference type="Google" id="ProtNLM"/>
    </source>
</evidence>
<dbReference type="SUPFAM" id="SSF52540">
    <property type="entry name" value="P-loop containing nucleoside triphosphate hydrolases"/>
    <property type="match status" value="1"/>
</dbReference>
<dbReference type="InterPro" id="IPR001019">
    <property type="entry name" value="Gprotein_alpha_su"/>
</dbReference>
<keyword evidence="4" id="KW-0807">Transducer</keyword>
<evidence type="ECO:0000256" key="6">
    <source>
        <dbReference type="PIRSR" id="PIRSR601019-2"/>
    </source>
</evidence>
<feature type="region of interest" description="Disordered" evidence="7">
    <location>
        <begin position="1"/>
        <end position="37"/>
    </location>
</feature>
<evidence type="ECO:0000313" key="8">
    <source>
        <dbReference type="EMBL" id="KIM23800.1"/>
    </source>
</evidence>
<dbReference type="GO" id="GO:0005737">
    <property type="term" value="C:cytoplasm"/>
    <property type="evidence" value="ECO:0007669"/>
    <property type="project" value="TreeGrafter"/>
</dbReference>
<evidence type="ECO:0000256" key="1">
    <source>
        <dbReference type="ARBA" id="ARBA00022723"/>
    </source>
</evidence>
<evidence type="ECO:0000256" key="2">
    <source>
        <dbReference type="ARBA" id="ARBA00022741"/>
    </source>
</evidence>
<feature type="binding site" evidence="6">
    <location>
        <position position="330"/>
    </location>
    <ligand>
        <name>Mg(2+)</name>
        <dbReference type="ChEBI" id="CHEBI:18420"/>
    </ligand>
</feature>
<dbReference type="GO" id="GO:0007188">
    <property type="term" value="P:adenylate cyclase-modulating G protein-coupled receptor signaling pathway"/>
    <property type="evidence" value="ECO:0007669"/>
    <property type="project" value="TreeGrafter"/>
</dbReference>
<reference evidence="8 9" key="1">
    <citation type="submission" date="2014-04" db="EMBL/GenBank/DDBJ databases">
        <authorList>
            <consortium name="DOE Joint Genome Institute"/>
            <person name="Kuo A."/>
            <person name="Zuccaro A."/>
            <person name="Kohler A."/>
            <person name="Nagy L.G."/>
            <person name="Floudas D."/>
            <person name="Copeland A."/>
            <person name="Barry K.W."/>
            <person name="Cichocki N."/>
            <person name="Veneault-Fourrey C."/>
            <person name="LaButti K."/>
            <person name="Lindquist E.A."/>
            <person name="Lipzen A."/>
            <person name="Lundell T."/>
            <person name="Morin E."/>
            <person name="Murat C."/>
            <person name="Sun H."/>
            <person name="Tunlid A."/>
            <person name="Henrissat B."/>
            <person name="Grigoriev I.V."/>
            <person name="Hibbett D.S."/>
            <person name="Martin F."/>
            <person name="Nordberg H.P."/>
            <person name="Cantor M.N."/>
            <person name="Hua S.X."/>
        </authorList>
    </citation>
    <scope>NUCLEOTIDE SEQUENCE [LARGE SCALE GENOMIC DNA]</scope>
    <source>
        <strain evidence="8 9">MAFF 305830</strain>
    </source>
</reference>